<reference evidence="2 3" key="1">
    <citation type="journal article" date="2019" name="Sci. Rep.">
        <title>Orb-weaving spider Araneus ventricosus genome elucidates the spidroin gene catalogue.</title>
        <authorList>
            <person name="Kono N."/>
            <person name="Nakamura H."/>
            <person name="Ohtoshi R."/>
            <person name="Moran D.A.P."/>
            <person name="Shinohara A."/>
            <person name="Yoshida Y."/>
            <person name="Fujiwara M."/>
            <person name="Mori M."/>
            <person name="Tomita M."/>
            <person name="Arakawa K."/>
        </authorList>
    </citation>
    <scope>NUCLEOTIDE SEQUENCE [LARGE SCALE GENOMIC DNA]</scope>
</reference>
<evidence type="ECO:0000313" key="3">
    <source>
        <dbReference type="Proteomes" id="UP000499080"/>
    </source>
</evidence>
<dbReference type="AlphaFoldDB" id="A0A4Y2M4L9"/>
<name>A0A4Y2M4L9_ARAVE</name>
<keyword evidence="3" id="KW-1185">Reference proteome</keyword>
<feature type="region of interest" description="Disordered" evidence="1">
    <location>
        <begin position="1"/>
        <end position="25"/>
    </location>
</feature>
<protein>
    <submittedName>
        <fullName evidence="2">Uncharacterized protein</fullName>
    </submittedName>
</protein>
<sequence>MVENQYNPKESAEEGLSTDFAPHADGASALPDSNFGLQQSCSNLALQICKLAASLTRQVCKLETSERKRDSHQASNLSQVCGVKLFVNYSKNRVLTQPRIRTRDLPLPKPVALTTQLATL</sequence>
<proteinExistence type="predicted"/>
<comment type="caution">
    <text evidence="2">The sequence shown here is derived from an EMBL/GenBank/DDBJ whole genome shotgun (WGS) entry which is preliminary data.</text>
</comment>
<dbReference type="Proteomes" id="UP000499080">
    <property type="component" value="Unassembled WGS sequence"/>
</dbReference>
<evidence type="ECO:0000256" key="1">
    <source>
        <dbReference type="SAM" id="MobiDB-lite"/>
    </source>
</evidence>
<organism evidence="2 3">
    <name type="scientific">Araneus ventricosus</name>
    <name type="common">Orbweaver spider</name>
    <name type="synonym">Epeira ventricosa</name>
    <dbReference type="NCBI Taxonomy" id="182803"/>
    <lineage>
        <taxon>Eukaryota</taxon>
        <taxon>Metazoa</taxon>
        <taxon>Ecdysozoa</taxon>
        <taxon>Arthropoda</taxon>
        <taxon>Chelicerata</taxon>
        <taxon>Arachnida</taxon>
        <taxon>Araneae</taxon>
        <taxon>Araneomorphae</taxon>
        <taxon>Entelegynae</taxon>
        <taxon>Araneoidea</taxon>
        <taxon>Araneidae</taxon>
        <taxon>Araneus</taxon>
    </lineage>
</organism>
<evidence type="ECO:0000313" key="2">
    <source>
        <dbReference type="EMBL" id="GBN21921.1"/>
    </source>
</evidence>
<accession>A0A4Y2M4L9</accession>
<gene>
    <name evidence="2" type="ORF">AVEN_42431_1</name>
</gene>
<dbReference type="EMBL" id="BGPR01006795">
    <property type="protein sequence ID" value="GBN21921.1"/>
    <property type="molecule type" value="Genomic_DNA"/>
</dbReference>